<keyword evidence="1" id="KW-0732">Signal</keyword>
<name>A0A558R6Q8_9SPHN</name>
<organism evidence="2 3">
    <name type="scientific">Alterirhizorhabdus solaris</name>
    <dbReference type="NCBI Taxonomy" id="2529389"/>
    <lineage>
        <taxon>Bacteria</taxon>
        <taxon>Pseudomonadati</taxon>
        <taxon>Pseudomonadota</taxon>
        <taxon>Alphaproteobacteria</taxon>
        <taxon>Sphingomonadales</taxon>
        <taxon>Rhizorhabdaceae</taxon>
        <taxon>Alterirhizorhabdus</taxon>
    </lineage>
</organism>
<dbReference type="Gene3D" id="2.40.160.170">
    <property type="match status" value="1"/>
</dbReference>
<reference evidence="2 3" key="1">
    <citation type="submission" date="2019-07" db="EMBL/GenBank/DDBJ databases">
        <title>Sphingomonas solaris sp. nov., isolated from a solar panel from Boston, Massachusetts.</title>
        <authorList>
            <person name="Tanner K."/>
            <person name="Pascual J."/>
            <person name="Mancuso C."/>
            <person name="Pereto J."/>
            <person name="Khalil A."/>
            <person name="Vilanova C."/>
        </authorList>
    </citation>
    <scope>NUCLEOTIDE SEQUENCE [LARGE SCALE GENOMIC DNA]</scope>
    <source>
        <strain evidence="2 3">R4DWN</strain>
    </source>
</reference>
<protein>
    <recommendedName>
        <fullName evidence="4">Outer membrane protein beta-barrel domain-containing protein</fullName>
    </recommendedName>
</protein>
<dbReference type="EMBL" id="VNIM01000026">
    <property type="protein sequence ID" value="TVV75002.1"/>
    <property type="molecule type" value="Genomic_DNA"/>
</dbReference>
<feature type="signal peptide" evidence="1">
    <location>
        <begin position="1"/>
        <end position="25"/>
    </location>
</feature>
<dbReference type="AlphaFoldDB" id="A0A558R6Q8"/>
<gene>
    <name evidence="2" type="ORF">FOY91_08475</name>
</gene>
<comment type="caution">
    <text evidence="2">The sequence shown here is derived from an EMBL/GenBank/DDBJ whole genome shotgun (WGS) entry which is preliminary data.</text>
</comment>
<dbReference type="Proteomes" id="UP000318681">
    <property type="component" value="Unassembled WGS sequence"/>
</dbReference>
<evidence type="ECO:0008006" key="4">
    <source>
        <dbReference type="Google" id="ProtNLM"/>
    </source>
</evidence>
<keyword evidence="3" id="KW-1185">Reference proteome</keyword>
<dbReference type="OrthoDB" id="7256004at2"/>
<proteinExistence type="predicted"/>
<accession>A0A558R6Q8</accession>
<sequence length="221" mass="23544">MTNTRTMRHGSLLLAALLTAGTAPAQTANSHFYAGVTGGTLGIGPEVGYRVSDSFGVRGNATFLNLSHSFDSGNLDYRGKAKLKSGGVMLDAYPFANGFRISAGARLNGNNGRVRAQSSRSVTIGNTTYTPAQIGTIRGDAETKNVAPALTLGWAGQNAQGFVFGVEGGALFQGKVRVRNFRASTNLISAADLERERRDLQDDVDDYKVYPILQLTAGYRF</sequence>
<evidence type="ECO:0000313" key="3">
    <source>
        <dbReference type="Proteomes" id="UP000318681"/>
    </source>
</evidence>
<feature type="chain" id="PRO_5022006247" description="Outer membrane protein beta-barrel domain-containing protein" evidence="1">
    <location>
        <begin position="26"/>
        <end position="221"/>
    </location>
</feature>
<dbReference type="RefSeq" id="WP_145150064.1">
    <property type="nucleotide sequence ID" value="NZ_VNIM01000026.1"/>
</dbReference>
<evidence type="ECO:0000256" key="1">
    <source>
        <dbReference type="SAM" id="SignalP"/>
    </source>
</evidence>
<evidence type="ECO:0000313" key="2">
    <source>
        <dbReference type="EMBL" id="TVV75002.1"/>
    </source>
</evidence>